<keyword evidence="3" id="KW-1185">Reference proteome</keyword>
<reference evidence="2" key="2">
    <citation type="submission" date="2025-08" db="UniProtKB">
        <authorList>
            <consortium name="Ensembl"/>
        </authorList>
    </citation>
    <scope>IDENTIFICATION</scope>
</reference>
<protein>
    <recommendedName>
        <fullName evidence="4">Plac8 onzin related protein 6</fullName>
    </recommendedName>
</protein>
<comment type="similarity">
    <text evidence="1">Belongs to the cornifelin family.</text>
</comment>
<proteinExistence type="inferred from homology"/>
<dbReference type="Ensembl" id="ENSPNAT00000087060.1">
    <property type="protein sequence ID" value="ENSPNAP00000052779.1"/>
    <property type="gene ID" value="ENSPNAG00000013042.2"/>
</dbReference>
<evidence type="ECO:0008006" key="4">
    <source>
        <dbReference type="Google" id="ProtNLM"/>
    </source>
</evidence>
<dbReference type="NCBIfam" id="TIGR01571">
    <property type="entry name" value="A_thal_Cys_rich"/>
    <property type="match status" value="1"/>
</dbReference>
<evidence type="ECO:0000313" key="2">
    <source>
        <dbReference type="Ensembl" id="ENSPNAP00000052779.1"/>
    </source>
</evidence>
<reference evidence="2 3" key="1">
    <citation type="submission" date="2020-10" db="EMBL/GenBank/DDBJ databases">
        <title>Pygocentrus nattereri (red-bellied piranha) genome, fPygNat1, primary haplotype.</title>
        <authorList>
            <person name="Myers G."/>
            <person name="Meyer A."/>
            <person name="Karagic N."/>
            <person name="Pippel M."/>
            <person name="Winkler S."/>
            <person name="Tracey A."/>
            <person name="Wood J."/>
            <person name="Formenti G."/>
            <person name="Howe K."/>
            <person name="Fedrigo O."/>
            <person name="Jarvis E.D."/>
        </authorList>
    </citation>
    <scope>NUCLEOTIDE SEQUENCE [LARGE SCALE GENOMIC DNA]</scope>
</reference>
<name>A0AAR2JRG4_PYGNA</name>
<dbReference type="InterPro" id="IPR006461">
    <property type="entry name" value="PLAC_motif_containing"/>
</dbReference>
<reference evidence="2" key="3">
    <citation type="submission" date="2025-09" db="UniProtKB">
        <authorList>
            <consortium name="Ensembl"/>
        </authorList>
    </citation>
    <scope>IDENTIFICATION</scope>
</reference>
<dbReference type="Pfam" id="PF04749">
    <property type="entry name" value="PLAC8"/>
    <property type="match status" value="1"/>
</dbReference>
<dbReference type="PANTHER" id="PTHR15907">
    <property type="entry name" value="DUF614 FAMILY PROTEIN-RELATED"/>
    <property type="match status" value="1"/>
</dbReference>
<dbReference type="Proteomes" id="UP001501920">
    <property type="component" value="Chromosome 2"/>
</dbReference>
<evidence type="ECO:0000256" key="1">
    <source>
        <dbReference type="ARBA" id="ARBA00009024"/>
    </source>
</evidence>
<dbReference type="AlphaFoldDB" id="A0AAR2JRG4"/>
<accession>A0AAR2JRG4</accession>
<sequence>MAIPTVMMQPVAFQSPDSPKSGKWSSGICDCCEDMGICCLGFWCPYCLMCNTSERFGECFCLPLVETCFGALVPPLTFAMRSSMRERYRIQGTMCDDCCVSTCCSLCVWCQIARELKHRQQPQVIVNASVSPAYQPPMPNVPQQPQHMAGH</sequence>
<organism evidence="2 3">
    <name type="scientific">Pygocentrus nattereri</name>
    <name type="common">Red-bellied piranha</name>
    <dbReference type="NCBI Taxonomy" id="42514"/>
    <lineage>
        <taxon>Eukaryota</taxon>
        <taxon>Metazoa</taxon>
        <taxon>Chordata</taxon>
        <taxon>Craniata</taxon>
        <taxon>Vertebrata</taxon>
        <taxon>Euteleostomi</taxon>
        <taxon>Actinopterygii</taxon>
        <taxon>Neopterygii</taxon>
        <taxon>Teleostei</taxon>
        <taxon>Ostariophysi</taxon>
        <taxon>Characiformes</taxon>
        <taxon>Characoidei</taxon>
        <taxon>Pygocentrus</taxon>
    </lineage>
</organism>
<evidence type="ECO:0000313" key="3">
    <source>
        <dbReference type="Proteomes" id="UP001501920"/>
    </source>
</evidence>
<dbReference type="GeneTree" id="ENSGT00940000163927"/>